<reference evidence="1" key="1">
    <citation type="submission" date="2020-08" db="EMBL/GenBank/DDBJ databases">
        <authorList>
            <person name="Hu Y."/>
            <person name="Nguyen S.V."/>
            <person name="Li F."/>
            <person name="Fanning S."/>
        </authorList>
    </citation>
    <scope>NUCLEOTIDE SEQUENCE</scope>
    <source>
        <strain evidence="1">SYSU D8009</strain>
    </source>
</reference>
<evidence type="ECO:0000313" key="2">
    <source>
        <dbReference type="Proteomes" id="UP000600101"/>
    </source>
</evidence>
<dbReference type="EMBL" id="JACOMF010000001">
    <property type="protein sequence ID" value="MBC4013987.1"/>
    <property type="molecule type" value="Genomic_DNA"/>
</dbReference>
<proteinExistence type="predicted"/>
<dbReference type="InterPro" id="IPR053714">
    <property type="entry name" value="Iso_Racemase_Enz_sf"/>
</dbReference>
<organism evidence="1 2">
    <name type="scientific">Siccirubricoccus deserti</name>
    <dbReference type="NCBI Taxonomy" id="2013562"/>
    <lineage>
        <taxon>Bacteria</taxon>
        <taxon>Pseudomonadati</taxon>
        <taxon>Pseudomonadota</taxon>
        <taxon>Alphaproteobacteria</taxon>
        <taxon>Acetobacterales</taxon>
        <taxon>Roseomonadaceae</taxon>
        <taxon>Siccirubricoccus</taxon>
    </lineage>
</organism>
<comment type="caution">
    <text evidence="1">The sequence shown here is derived from an EMBL/GenBank/DDBJ whole genome shotgun (WGS) entry which is preliminary data.</text>
</comment>
<keyword evidence="2" id="KW-1185">Reference proteome</keyword>
<dbReference type="PIRSF" id="PIRSF015736">
    <property type="entry name" value="MI"/>
    <property type="match status" value="1"/>
</dbReference>
<dbReference type="AlphaFoldDB" id="A0A9X0QV75"/>
<dbReference type="InterPro" id="IPR026286">
    <property type="entry name" value="MaiA/AMDase"/>
</dbReference>
<sequence length="241" mass="24827">MNRRAIGTITPSSNRTVERVVQAVLRHFPQLDSCFARVPYYGDGLGQPADAYATESYRQAAWLLGHAGVEVVCWNGTKGAGLGLPVDKALCTMMAEAAGVPATTTSLATGTLLQRLGAQRIGLVVPGATEYARASGAGFDPLGLETVAMRGLGLTDNLAASAVPPGRIAALVREVAAEARPDAILIWSTNLPGWMLMAPLEAELGVPVLDSAAVGVWACLAALGLDPAPAAALGRIFSLPG</sequence>
<dbReference type="Pfam" id="PF17645">
    <property type="entry name" value="Amdase"/>
    <property type="match status" value="1"/>
</dbReference>
<evidence type="ECO:0000313" key="1">
    <source>
        <dbReference type="EMBL" id="MBC4013987.1"/>
    </source>
</evidence>
<dbReference type="PANTHER" id="PTHR40267">
    <property type="entry name" value="BLR3294 PROTEIN"/>
    <property type="match status" value="1"/>
</dbReference>
<accession>A0A9X0QV75</accession>
<name>A0A9X0QV75_9PROT</name>
<dbReference type="Proteomes" id="UP000600101">
    <property type="component" value="Unassembled WGS sequence"/>
</dbReference>
<gene>
    <name evidence="1" type="ORF">H7965_01515</name>
</gene>
<dbReference type="RefSeq" id="WP_186768745.1">
    <property type="nucleotide sequence ID" value="NZ_JACOMF010000001.1"/>
</dbReference>
<dbReference type="Gene3D" id="3.40.50.12500">
    <property type="match status" value="1"/>
</dbReference>
<dbReference type="PANTHER" id="PTHR40267:SF1">
    <property type="entry name" value="BLR3294 PROTEIN"/>
    <property type="match status" value="1"/>
</dbReference>
<protein>
    <submittedName>
        <fullName evidence="1">Asp/Glu/hydantoin racemase</fullName>
    </submittedName>
</protein>